<dbReference type="PANTHER" id="PTHR43884">
    <property type="entry name" value="ACYL-COA DEHYDROGENASE"/>
    <property type="match status" value="1"/>
</dbReference>
<feature type="domain" description="Acyl-CoA dehydrogenase/oxidase N-terminal" evidence="8">
    <location>
        <begin position="14"/>
        <end position="125"/>
    </location>
</feature>
<evidence type="ECO:0000259" key="6">
    <source>
        <dbReference type="Pfam" id="PF00441"/>
    </source>
</evidence>
<dbReference type="InterPro" id="IPR046373">
    <property type="entry name" value="Acyl-CoA_Oxase/DH_mid-dom_sf"/>
</dbReference>
<keyword evidence="4" id="KW-0274">FAD</keyword>
<dbReference type="InterPro" id="IPR006089">
    <property type="entry name" value="Acyl-CoA_DH_CS"/>
</dbReference>
<dbReference type="InterPro" id="IPR013786">
    <property type="entry name" value="AcylCoA_DH/ox_N"/>
</dbReference>
<dbReference type="AlphaFoldDB" id="A0A372EG93"/>
<feature type="domain" description="Acyl-CoA dehydrogenase/oxidase C-terminal" evidence="6">
    <location>
        <begin position="239"/>
        <end position="387"/>
    </location>
</feature>
<evidence type="ECO:0000256" key="4">
    <source>
        <dbReference type="ARBA" id="ARBA00022827"/>
    </source>
</evidence>
<proteinExistence type="inferred from homology"/>
<dbReference type="GO" id="GO:0003995">
    <property type="term" value="F:acyl-CoA dehydrogenase activity"/>
    <property type="evidence" value="ECO:0007669"/>
    <property type="project" value="InterPro"/>
</dbReference>
<evidence type="ECO:0000256" key="2">
    <source>
        <dbReference type="ARBA" id="ARBA00009347"/>
    </source>
</evidence>
<dbReference type="InterPro" id="IPR037069">
    <property type="entry name" value="AcylCoA_DH/ox_N_sf"/>
</dbReference>
<dbReference type="SUPFAM" id="SSF47203">
    <property type="entry name" value="Acyl-CoA dehydrogenase C-terminal domain-like"/>
    <property type="match status" value="1"/>
</dbReference>
<reference evidence="9 10" key="1">
    <citation type="submission" date="2018-08" db="EMBL/GenBank/DDBJ databases">
        <title>Hydrogenophaga sp. LA-38 isolated from sludge.</title>
        <authorList>
            <person name="Im W.-T."/>
        </authorList>
    </citation>
    <scope>NUCLEOTIDE SEQUENCE [LARGE SCALE GENOMIC DNA]</scope>
    <source>
        <strain evidence="9 10">LA-38</strain>
    </source>
</reference>
<dbReference type="Pfam" id="PF00441">
    <property type="entry name" value="Acyl-CoA_dh_1"/>
    <property type="match status" value="1"/>
</dbReference>
<organism evidence="9 10">
    <name type="scientific">Hydrogenophaga borbori</name>
    <dbReference type="NCBI Taxonomy" id="2294117"/>
    <lineage>
        <taxon>Bacteria</taxon>
        <taxon>Pseudomonadati</taxon>
        <taxon>Pseudomonadota</taxon>
        <taxon>Betaproteobacteria</taxon>
        <taxon>Burkholderiales</taxon>
        <taxon>Comamonadaceae</taxon>
        <taxon>Hydrogenophaga</taxon>
    </lineage>
</organism>
<accession>A0A372EG93</accession>
<dbReference type="RefSeq" id="WP_116960183.1">
    <property type="nucleotide sequence ID" value="NZ_QVLS01000011.1"/>
</dbReference>
<name>A0A372EG93_9BURK</name>
<keyword evidence="5" id="KW-0560">Oxidoreductase</keyword>
<evidence type="ECO:0000259" key="7">
    <source>
        <dbReference type="Pfam" id="PF02770"/>
    </source>
</evidence>
<dbReference type="Gene3D" id="1.10.540.10">
    <property type="entry name" value="Acyl-CoA dehydrogenase/oxidase, N-terminal domain"/>
    <property type="match status" value="1"/>
</dbReference>
<dbReference type="Gene3D" id="1.20.140.10">
    <property type="entry name" value="Butyryl-CoA Dehydrogenase, subunit A, domain 3"/>
    <property type="match status" value="1"/>
</dbReference>
<keyword evidence="3" id="KW-0285">Flavoprotein</keyword>
<evidence type="ECO:0000313" key="9">
    <source>
        <dbReference type="EMBL" id="RFP77334.1"/>
    </source>
</evidence>
<evidence type="ECO:0000256" key="1">
    <source>
        <dbReference type="ARBA" id="ARBA00001974"/>
    </source>
</evidence>
<evidence type="ECO:0000256" key="5">
    <source>
        <dbReference type="ARBA" id="ARBA00023002"/>
    </source>
</evidence>
<dbReference type="Pfam" id="PF02771">
    <property type="entry name" value="Acyl-CoA_dh_N"/>
    <property type="match status" value="1"/>
</dbReference>
<keyword evidence="10" id="KW-1185">Reference proteome</keyword>
<evidence type="ECO:0000256" key="3">
    <source>
        <dbReference type="ARBA" id="ARBA00022630"/>
    </source>
</evidence>
<evidence type="ECO:0000313" key="10">
    <source>
        <dbReference type="Proteomes" id="UP000261931"/>
    </source>
</evidence>
<protein>
    <submittedName>
        <fullName evidence="9">Acyl-CoA dehydrogenase</fullName>
    </submittedName>
</protein>
<sequence>MTEFEFLEPDFLDEDLRMVRDQVRRFSRERIVPFADAWEASGEIPRALFRELGELGFLGMRHPVEYGGGGLGPLASVVLGEELARSGYGGVASALTVHSDMSISHIAHRGSHEQKQKYLPDACAGRKVGAVCVTEPGAGSDVAGLRTRGERMADGGWLINGSKTFITNGVHGDIYIVAARTDPEAKGSRGISLFIVEKDNPGLKITRQFDKHGWRSSDTAELFFDDLKLPADALLGEEGKGFYYIMGTFQNERLVVGALVSGTCARAIELTVDYVRQRQAFGKSLWDQQVVRNKLAWMASKAAAVRALTYQCALMIEQGKDTVREVSMLKAFGAETLQEVVHTCLQLHGGTGFITGTPVERMARDARILTIGGGATEVMLEEVAKRM</sequence>
<gene>
    <name evidence="9" type="ORF">DY262_16390</name>
</gene>
<comment type="similarity">
    <text evidence="2">Belongs to the acyl-CoA dehydrogenase family.</text>
</comment>
<dbReference type="FunFam" id="2.40.110.10:FF:000002">
    <property type="entry name" value="Acyl-CoA dehydrogenase fadE12"/>
    <property type="match status" value="1"/>
</dbReference>
<comment type="caution">
    <text evidence="9">The sequence shown here is derived from an EMBL/GenBank/DDBJ whole genome shotgun (WGS) entry which is preliminary data.</text>
</comment>
<dbReference type="SUPFAM" id="SSF56645">
    <property type="entry name" value="Acyl-CoA dehydrogenase NM domain-like"/>
    <property type="match status" value="1"/>
</dbReference>
<comment type="cofactor">
    <cofactor evidence="1">
        <name>FAD</name>
        <dbReference type="ChEBI" id="CHEBI:57692"/>
    </cofactor>
</comment>
<dbReference type="InterPro" id="IPR036250">
    <property type="entry name" value="AcylCo_DH-like_C"/>
</dbReference>
<dbReference type="EMBL" id="QVLS01000011">
    <property type="protein sequence ID" value="RFP77334.1"/>
    <property type="molecule type" value="Genomic_DNA"/>
</dbReference>
<feature type="domain" description="Acyl-CoA oxidase/dehydrogenase middle" evidence="7">
    <location>
        <begin position="130"/>
        <end position="226"/>
    </location>
</feature>
<dbReference type="Gene3D" id="2.40.110.10">
    <property type="entry name" value="Butyryl-CoA Dehydrogenase, subunit A, domain 2"/>
    <property type="match status" value="1"/>
</dbReference>
<evidence type="ECO:0000259" key="8">
    <source>
        <dbReference type="Pfam" id="PF02771"/>
    </source>
</evidence>
<dbReference type="InterPro" id="IPR006091">
    <property type="entry name" value="Acyl-CoA_Oxase/DH_mid-dom"/>
</dbReference>
<dbReference type="InterPro" id="IPR009100">
    <property type="entry name" value="AcylCoA_DH/oxidase_NM_dom_sf"/>
</dbReference>
<dbReference type="FunFam" id="1.10.540.10:FF:000026">
    <property type="entry name" value="Acyl-CoA dehydrogenase medium chain"/>
    <property type="match status" value="1"/>
</dbReference>
<dbReference type="GO" id="GO:0050660">
    <property type="term" value="F:flavin adenine dinucleotide binding"/>
    <property type="evidence" value="ECO:0007669"/>
    <property type="project" value="InterPro"/>
</dbReference>
<dbReference type="PIRSF" id="PIRSF016578">
    <property type="entry name" value="HsaA"/>
    <property type="match status" value="1"/>
</dbReference>
<dbReference type="InterPro" id="IPR009075">
    <property type="entry name" value="AcylCo_DH/oxidase_C"/>
</dbReference>
<dbReference type="PANTHER" id="PTHR43884:SF12">
    <property type="entry name" value="ISOVALERYL-COA DEHYDROGENASE, MITOCHONDRIAL-RELATED"/>
    <property type="match status" value="1"/>
</dbReference>
<dbReference type="Pfam" id="PF02770">
    <property type="entry name" value="Acyl-CoA_dh_M"/>
    <property type="match status" value="1"/>
</dbReference>
<dbReference type="Proteomes" id="UP000261931">
    <property type="component" value="Unassembled WGS sequence"/>
</dbReference>
<dbReference type="FunFam" id="1.20.140.10:FF:000001">
    <property type="entry name" value="Acyl-CoA dehydrogenase"/>
    <property type="match status" value="1"/>
</dbReference>
<dbReference type="PROSITE" id="PS00072">
    <property type="entry name" value="ACYL_COA_DH_1"/>
    <property type="match status" value="1"/>
</dbReference>